<evidence type="ECO:0000313" key="2">
    <source>
        <dbReference type="Proteomes" id="UP001501153"/>
    </source>
</evidence>
<comment type="caution">
    <text evidence="1">The sequence shown here is derived from an EMBL/GenBank/DDBJ whole genome shotgun (WGS) entry which is preliminary data.</text>
</comment>
<organism evidence="1 2">
    <name type="scientific">Hymenobacter saemangeumensis</name>
    <dbReference type="NCBI Taxonomy" id="1084522"/>
    <lineage>
        <taxon>Bacteria</taxon>
        <taxon>Pseudomonadati</taxon>
        <taxon>Bacteroidota</taxon>
        <taxon>Cytophagia</taxon>
        <taxon>Cytophagales</taxon>
        <taxon>Hymenobacteraceae</taxon>
        <taxon>Hymenobacter</taxon>
    </lineage>
</organism>
<protein>
    <recommendedName>
        <fullName evidence="3">STAS/SEC14 domain-containing protein</fullName>
    </recommendedName>
</protein>
<reference evidence="2" key="1">
    <citation type="journal article" date="2019" name="Int. J. Syst. Evol. Microbiol.">
        <title>The Global Catalogue of Microorganisms (GCM) 10K type strain sequencing project: providing services to taxonomists for standard genome sequencing and annotation.</title>
        <authorList>
            <consortium name="The Broad Institute Genomics Platform"/>
            <consortium name="The Broad Institute Genome Sequencing Center for Infectious Disease"/>
            <person name="Wu L."/>
            <person name="Ma J."/>
        </authorList>
    </citation>
    <scope>NUCLEOTIDE SEQUENCE [LARGE SCALE GENOMIC DNA]</scope>
    <source>
        <strain evidence="2">JCM 17923</strain>
    </source>
</reference>
<name>A0ABP8ICU3_9BACT</name>
<keyword evidence="2" id="KW-1185">Reference proteome</keyword>
<dbReference type="EMBL" id="BAABGZ010000020">
    <property type="protein sequence ID" value="GAA4356337.1"/>
    <property type="molecule type" value="Genomic_DNA"/>
</dbReference>
<evidence type="ECO:0008006" key="3">
    <source>
        <dbReference type="Google" id="ProtNLM"/>
    </source>
</evidence>
<accession>A0ABP8ICU3</accession>
<sequence>MLSYKENIYPKPIYSVVAVSLYFSNAVGSVDFVPGSYVYLHWTGADISSVEFRALYVHVYNLLKRHELKGILADHRAMPAAPPAADRDWLLNEWLPKALAETGLARYAVLPMPDPAQRLHTDSVIGQLRQSLETAFFDDVDPAAAWLMAAE</sequence>
<gene>
    <name evidence="1" type="ORF">GCM10023185_20040</name>
</gene>
<proteinExistence type="predicted"/>
<evidence type="ECO:0000313" key="1">
    <source>
        <dbReference type="EMBL" id="GAA4356337.1"/>
    </source>
</evidence>
<dbReference type="Proteomes" id="UP001501153">
    <property type="component" value="Unassembled WGS sequence"/>
</dbReference>